<evidence type="ECO:0000256" key="1">
    <source>
        <dbReference type="SAM" id="Phobius"/>
    </source>
</evidence>
<feature type="transmembrane region" description="Helical" evidence="1">
    <location>
        <begin position="35"/>
        <end position="51"/>
    </location>
</feature>
<comment type="caution">
    <text evidence="2">The sequence shown here is derived from an EMBL/GenBank/DDBJ whole genome shotgun (WGS) entry which is preliminary data.</text>
</comment>
<sequence>MMWQVIYWVIIVLIVLVGCYLVYRSYKYSEIELVWWDYLLYISVFVSWIMVGQTMDTTGFVSLGTTLVVLCLMLMTQKKNQ</sequence>
<name>A0ABT6HAI7_LEUPS</name>
<feature type="transmembrane region" description="Helical" evidence="1">
    <location>
        <begin position="57"/>
        <end position="75"/>
    </location>
</feature>
<keyword evidence="1" id="KW-1133">Transmembrane helix</keyword>
<keyword evidence="1" id="KW-0812">Transmembrane</keyword>
<dbReference type="EMBL" id="JARGDN010000003">
    <property type="protein sequence ID" value="MDG9733096.1"/>
    <property type="molecule type" value="Genomic_DNA"/>
</dbReference>
<reference evidence="2 3" key="1">
    <citation type="submission" date="2023-02" db="EMBL/GenBank/DDBJ databases">
        <title>Antimicrobial susceptibility testing and tentative epidemiological cut-off values for Lactobacillaceae family species intended for ingestion.</title>
        <authorList>
            <person name="Noehr-Meldgaard K."/>
            <person name="Struve C."/>
            <person name="Ingmer H."/>
            <person name="Koza A."/>
            <person name="Al-Nakeeb K."/>
            <person name="Agersoe Y."/>
        </authorList>
    </citation>
    <scope>NUCLEOTIDE SEQUENCE [LARGE SCALE GENOMIC DNA]</scope>
    <source>
        <strain evidence="2 3">DSM 20193</strain>
    </source>
</reference>
<feature type="transmembrane region" description="Helical" evidence="1">
    <location>
        <begin position="6"/>
        <end position="23"/>
    </location>
</feature>
<protein>
    <submittedName>
        <fullName evidence="2">Uncharacterized protein</fullName>
    </submittedName>
</protein>
<evidence type="ECO:0000313" key="2">
    <source>
        <dbReference type="EMBL" id="MDG9733096.1"/>
    </source>
</evidence>
<dbReference type="RefSeq" id="WP_010279524.1">
    <property type="nucleotide sequence ID" value="NZ_CP042383.1"/>
</dbReference>
<organism evidence="2 3">
    <name type="scientific">Leuconostoc pseudomesenteroides</name>
    <dbReference type="NCBI Taxonomy" id="33968"/>
    <lineage>
        <taxon>Bacteria</taxon>
        <taxon>Bacillati</taxon>
        <taxon>Bacillota</taxon>
        <taxon>Bacilli</taxon>
        <taxon>Lactobacillales</taxon>
        <taxon>Lactobacillaceae</taxon>
        <taxon>Leuconostoc</taxon>
    </lineage>
</organism>
<dbReference type="GeneID" id="64345487"/>
<accession>A0ABT6HAI7</accession>
<evidence type="ECO:0000313" key="3">
    <source>
        <dbReference type="Proteomes" id="UP001529201"/>
    </source>
</evidence>
<dbReference type="Proteomes" id="UP001529201">
    <property type="component" value="Unassembled WGS sequence"/>
</dbReference>
<proteinExistence type="predicted"/>
<gene>
    <name evidence="2" type="ORF">P1N92_03055</name>
</gene>
<keyword evidence="3" id="KW-1185">Reference proteome</keyword>
<keyword evidence="1" id="KW-0472">Membrane</keyword>